<evidence type="ECO:0000313" key="2">
    <source>
        <dbReference type="Proteomes" id="UP000653156"/>
    </source>
</evidence>
<dbReference type="EMBL" id="CP069798">
    <property type="protein sequence ID" value="QRQ83280.1"/>
    <property type="molecule type" value="Genomic_DNA"/>
</dbReference>
<proteinExistence type="predicted"/>
<evidence type="ECO:0000313" key="1">
    <source>
        <dbReference type="EMBL" id="QRQ83280.1"/>
    </source>
</evidence>
<accession>A0A892ZLH2</accession>
<organism evidence="1 2">
    <name type="scientific">Paralysiella testudinis</name>
    <dbReference type="NCBI Taxonomy" id="2809020"/>
    <lineage>
        <taxon>Bacteria</taxon>
        <taxon>Pseudomonadati</taxon>
        <taxon>Pseudomonadota</taxon>
        <taxon>Betaproteobacteria</taxon>
        <taxon>Neisseriales</taxon>
        <taxon>Neisseriaceae</taxon>
        <taxon>Paralysiella</taxon>
    </lineage>
</organism>
<protein>
    <submittedName>
        <fullName evidence="1">Uncharacterized protein</fullName>
    </submittedName>
</protein>
<reference evidence="1" key="1">
    <citation type="submission" date="2021-02" db="EMBL/GenBank/DDBJ databases">
        <title>Neisseriaceae sp. 26B isolated from the cloaca of a Common Toad-headed Turtle (Mesoclemmys nasuta).</title>
        <authorList>
            <person name="Spergser J."/>
            <person name="Busse H.-J."/>
        </authorList>
    </citation>
    <scope>NUCLEOTIDE SEQUENCE</scope>
    <source>
        <strain evidence="1">26B</strain>
    </source>
</reference>
<dbReference type="Proteomes" id="UP000653156">
    <property type="component" value="Chromosome"/>
</dbReference>
<gene>
    <name evidence="1" type="ORF">JQU52_05520</name>
</gene>
<dbReference type="KEGG" id="ptes:JQU52_05520"/>
<keyword evidence="2" id="KW-1185">Reference proteome</keyword>
<dbReference type="AlphaFoldDB" id="A0A892ZLH2"/>
<name>A0A892ZLH2_9NEIS</name>
<sequence>MGCFDEANAYLQTLFIKSADSDDLHSLKPLLHMAMLYGFIDDAGLLFDKLKKLKAIKPGHNTDLERVYLLLRELRLDQSTMVAAILAIKKFIFSQDVVIPTYSFSYNFEYDIFIELKCICFVDDIELLARMDNIIDDMLIQMEVEIDPALINLCVSCRPYNLSYGIG</sequence>